<evidence type="ECO:0000313" key="5">
    <source>
        <dbReference type="EMBL" id="CAF1638876.1"/>
    </source>
</evidence>
<dbReference type="OrthoDB" id="2143247at2759"/>
<dbReference type="EMBL" id="CAJNOW010015112">
    <property type="protein sequence ID" value="CAF1638876.1"/>
    <property type="molecule type" value="Genomic_DNA"/>
</dbReference>
<gene>
    <name evidence="7" type="ORF">BYL167_LOCUS4830</name>
    <name evidence="4" type="ORF">CJN711_LOCUS14674</name>
    <name evidence="5" type="ORF">KQP761_LOCUS27666</name>
    <name evidence="6" type="ORF">MBJ925_LOCUS5776</name>
    <name evidence="8" type="ORF">SMN809_LOCUS5061</name>
</gene>
<evidence type="ECO:0000313" key="9">
    <source>
        <dbReference type="Proteomes" id="UP000663834"/>
    </source>
</evidence>
<name>A0A816DL92_9BILA</name>
<dbReference type="EMBL" id="CAJNRE010001635">
    <property type="protein sequence ID" value="CAF1948157.1"/>
    <property type="molecule type" value="Genomic_DNA"/>
</dbReference>
<dbReference type="InterPro" id="IPR011990">
    <property type="entry name" value="TPR-like_helical_dom_sf"/>
</dbReference>
<feature type="repeat" description="TPR" evidence="3">
    <location>
        <begin position="458"/>
        <end position="491"/>
    </location>
</feature>
<dbReference type="PROSITE" id="PS50005">
    <property type="entry name" value="TPR"/>
    <property type="match status" value="2"/>
</dbReference>
<dbReference type="AlphaFoldDB" id="A0A816DL92"/>
<dbReference type="PROSITE" id="PS50293">
    <property type="entry name" value="TPR_REGION"/>
    <property type="match status" value="1"/>
</dbReference>
<evidence type="ECO:0000313" key="6">
    <source>
        <dbReference type="EMBL" id="CAF1948157.1"/>
    </source>
</evidence>
<dbReference type="Proteomes" id="UP000681967">
    <property type="component" value="Unassembled WGS sequence"/>
</dbReference>
<dbReference type="Proteomes" id="UP000663824">
    <property type="component" value="Unassembled WGS sequence"/>
</dbReference>
<dbReference type="EMBL" id="CAJOBH010001058">
    <property type="protein sequence ID" value="CAF3833233.1"/>
    <property type="molecule type" value="Genomic_DNA"/>
</dbReference>
<reference evidence="5" key="1">
    <citation type="submission" date="2021-02" db="EMBL/GenBank/DDBJ databases">
        <authorList>
            <person name="Nowell W R."/>
        </authorList>
    </citation>
    <scope>NUCLEOTIDE SEQUENCE</scope>
</reference>
<dbReference type="EMBL" id="CAJNOV010006676">
    <property type="protein sequence ID" value="CAF1254775.1"/>
    <property type="molecule type" value="Genomic_DNA"/>
</dbReference>
<evidence type="ECO:0000313" key="4">
    <source>
        <dbReference type="EMBL" id="CAF1254775.1"/>
    </source>
</evidence>
<protein>
    <submittedName>
        <fullName evidence="5">Uncharacterized protein</fullName>
    </submittedName>
</protein>
<dbReference type="InterPro" id="IPR019734">
    <property type="entry name" value="TPR_rpt"/>
</dbReference>
<evidence type="ECO:0000256" key="3">
    <source>
        <dbReference type="PROSITE-ProRule" id="PRU00339"/>
    </source>
</evidence>
<proteinExistence type="predicted"/>
<dbReference type="SMART" id="SM00028">
    <property type="entry name" value="TPR"/>
    <property type="match status" value="5"/>
</dbReference>
<sequence length="640" mass="75826">MGASHKKPQDDSSLEIYSLVWLNPSFHDSEEIVKAQKKLRSSINHLNIFENSYECEEYIRSVNSTCNRFILIINDELARQIIPRIQQLRQVYSIYIHCLDKQTNLPWSQQYLKIKCVSAQLDILVTRIQTDHRIDDSFPVVIYKTNELHFHFIHSQLLFDCLLRMNSSNKNKFISLCKNEYELDIIHDFENNYSPSQSLSWYTRKSFIYQILNKALLIQNIDLLLTLRFFIQDMSHQIKQNKCSYPIRVYHSHLMTYEEIQLIENSVGQFISINAFLSTCLDRGLALFHLYEPNELQRVLFEINVDLRLNDEISCGYMKLIDYYEENEQIIFMLGAIFQIENISLNDDEIWIIQMKLCKENDDDNLKSTFNILKNEYNYGQERNLFSFGEFLIKENYVDEAENYYRRLIDELSYHPDDIIQCYNTLGRIAKHKHHYESSLQWFNKSIKIKTENDTNLIESYDNIAEIYQNNGDYKRAIESYKKALMIFIKNFGEDHPKLAICFNNLAIAYKRERKYIKALEYHEKALIILEKYRIANHSDLGTSHNNIGVIHRHLGHYDQAIEHFQNALEIYKKSLCCSYSDIAKTLRNIGLVYQDKGDLKQSLLCFKKSAIIYRCILPSEDPDVMEIEEKVRSISIHLK</sequence>
<organism evidence="5 9">
    <name type="scientific">Rotaria magnacalcarata</name>
    <dbReference type="NCBI Taxonomy" id="392030"/>
    <lineage>
        <taxon>Eukaryota</taxon>
        <taxon>Metazoa</taxon>
        <taxon>Spiralia</taxon>
        <taxon>Gnathifera</taxon>
        <taxon>Rotifera</taxon>
        <taxon>Eurotatoria</taxon>
        <taxon>Bdelloidea</taxon>
        <taxon>Philodinida</taxon>
        <taxon>Philodinidae</taxon>
        <taxon>Rotaria</taxon>
    </lineage>
</organism>
<dbReference type="EMBL" id="CAJOBI010001233">
    <property type="protein sequence ID" value="CAF3870504.1"/>
    <property type="molecule type" value="Genomic_DNA"/>
</dbReference>
<dbReference type="Pfam" id="PF13424">
    <property type="entry name" value="TPR_12"/>
    <property type="match status" value="2"/>
</dbReference>
<evidence type="ECO:0000313" key="7">
    <source>
        <dbReference type="EMBL" id="CAF3833233.1"/>
    </source>
</evidence>
<feature type="repeat" description="TPR" evidence="3">
    <location>
        <begin position="542"/>
        <end position="575"/>
    </location>
</feature>
<keyword evidence="1" id="KW-0677">Repeat</keyword>
<evidence type="ECO:0000256" key="1">
    <source>
        <dbReference type="ARBA" id="ARBA00022737"/>
    </source>
</evidence>
<keyword evidence="2 3" id="KW-0802">TPR repeat</keyword>
<dbReference type="Proteomes" id="UP000676336">
    <property type="component" value="Unassembled WGS sequence"/>
</dbReference>
<dbReference type="PANTHER" id="PTHR45641:SF19">
    <property type="entry name" value="NEPHROCYSTIN-3"/>
    <property type="match status" value="1"/>
</dbReference>
<evidence type="ECO:0000313" key="8">
    <source>
        <dbReference type="EMBL" id="CAF3870504.1"/>
    </source>
</evidence>
<dbReference type="SUPFAM" id="SSF56399">
    <property type="entry name" value="ADP-ribosylation"/>
    <property type="match status" value="1"/>
</dbReference>
<comment type="caution">
    <text evidence="5">The sequence shown here is derived from an EMBL/GenBank/DDBJ whole genome shotgun (WGS) entry which is preliminary data.</text>
</comment>
<accession>A0A816DL92</accession>
<dbReference type="Proteomes" id="UP000663855">
    <property type="component" value="Unassembled WGS sequence"/>
</dbReference>
<dbReference type="Gene3D" id="3.90.176.10">
    <property type="entry name" value="Toxin ADP-ribosyltransferase, Chain A, domain 1"/>
    <property type="match status" value="1"/>
</dbReference>
<dbReference type="Proteomes" id="UP000663834">
    <property type="component" value="Unassembled WGS sequence"/>
</dbReference>
<dbReference type="Gene3D" id="1.25.40.10">
    <property type="entry name" value="Tetratricopeptide repeat domain"/>
    <property type="match status" value="2"/>
</dbReference>
<dbReference type="SUPFAM" id="SSF48452">
    <property type="entry name" value="TPR-like"/>
    <property type="match status" value="2"/>
</dbReference>
<dbReference type="PANTHER" id="PTHR45641">
    <property type="entry name" value="TETRATRICOPEPTIDE REPEAT PROTEIN (AFU_ORTHOLOGUE AFUA_6G03870)"/>
    <property type="match status" value="1"/>
</dbReference>
<evidence type="ECO:0000256" key="2">
    <source>
        <dbReference type="ARBA" id="ARBA00022803"/>
    </source>
</evidence>